<dbReference type="EMBL" id="HBGD01004920">
    <property type="protein sequence ID" value="CAD9080844.1"/>
    <property type="molecule type" value="Transcribed_RNA"/>
</dbReference>
<keyword evidence="2" id="KW-0812">Transmembrane</keyword>
<evidence type="ECO:0000313" key="3">
    <source>
        <dbReference type="EMBL" id="CAD9080844.1"/>
    </source>
</evidence>
<keyword evidence="2" id="KW-0472">Membrane</keyword>
<feature type="transmembrane region" description="Helical" evidence="2">
    <location>
        <begin position="367"/>
        <end position="386"/>
    </location>
</feature>
<evidence type="ECO:0000256" key="1">
    <source>
        <dbReference type="SAM" id="MobiDB-lite"/>
    </source>
</evidence>
<sequence length="472" mass="53085">MDSQKSPTPLQIKHNQEMQTLKNSTTVEQREITPIQIPSSAKSLQLSTLSKEEPYSVVSTTLPTPHTADTEIFPDPDKTFPPYDVPPLTPFVSALQSPSHHKKDSHVHFAGDADIIHTHHYTVTREETAELPRKSMYVPRKAHAHYKHTPRTKSKRPNLSIQLPQENKVLGGGTTTTQHNILLDRKYHLKHSPSHKKELHYSSAPFTPLKSADAISVHLPPHVDTHESASQIADSCSPRGTNSVWEVRKKKYQKWKSMIGERLDAYLFPEPKPNTPWILFAKVFLIHLTYGLLISIVVGVTMFVEPFRQFSQLYPFSIFGFLGISVFIGLAAFVFRRIEILNISLLMLHGVLFGWCLGMVGAWDLPIVIHSVGVCVLVIGLFGGWMMLTESMLCKWQILLNIFVALLLCAIIGLTSGLLLAFLTGVWVWWHVLAAFGPVALLCMYMAAFTSRIPYHFTDKESTVAACSMYIL</sequence>
<feature type="transmembrane region" description="Helical" evidence="2">
    <location>
        <begin position="279"/>
        <end position="304"/>
    </location>
</feature>
<feature type="region of interest" description="Disordered" evidence="1">
    <location>
        <begin position="1"/>
        <end position="34"/>
    </location>
</feature>
<protein>
    <submittedName>
        <fullName evidence="3">Uncharacterized protein</fullName>
    </submittedName>
</protein>
<feature type="transmembrane region" description="Helical" evidence="2">
    <location>
        <begin position="340"/>
        <end position="361"/>
    </location>
</feature>
<reference evidence="3" key="1">
    <citation type="submission" date="2021-01" db="EMBL/GenBank/DDBJ databases">
        <authorList>
            <person name="Corre E."/>
            <person name="Pelletier E."/>
            <person name="Niang G."/>
            <person name="Scheremetjew M."/>
            <person name="Finn R."/>
            <person name="Kale V."/>
            <person name="Holt S."/>
            <person name="Cochrane G."/>
            <person name="Meng A."/>
            <person name="Brown T."/>
            <person name="Cohen L."/>
        </authorList>
    </citation>
    <scope>NUCLEOTIDE SEQUENCE</scope>
    <source>
        <strain evidence="3">WS</strain>
    </source>
</reference>
<organism evidence="3">
    <name type="scientific">Percolomonas cosmopolitus</name>
    <dbReference type="NCBI Taxonomy" id="63605"/>
    <lineage>
        <taxon>Eukaryota</taxon>
        <taxon>Discoba</taxon>
        <taxon>Heterolobosea</taxon>
        <taxon>Tetramitia</taxon>
        <taxon>Eutetramitia</taxon>
        <taxon>Percolomonadidae</taxon>
        <taxon>Percolomonas</taxon>
    </lineage>
</organism>
<feature type="transmembrane region" description="Helical" evidence="2">
    <location>
        <begin position="398"/>
        <end position="422"/>
    </location>
</feature>
<gene>
    <name evidence="3" type="ORF">PCOS0759_LOCUS4084</name>
</gene>
<feature type="transmembrane region" description="Helical" evidence="2">
    <location>
        <begin position="316"/>
        <end position="335"/>
    </location>
</feature>
<feature type="compositionally biased region" description="Polar residues" evidence="1">
    <location>
        <begin position="17"/>
        <end position="27"/>
    </location>
</feature>
<evidence type="ECO:0000256" key="2">
    <source>
        <dbReference type="SAM" id="Phobius"/>
    </source>
</evidence>
<feature type="transmembrane region" description="Helical" evidence="2">
    <location>
        <begin position="428"/>
        <end position="448"/>
    </location>
</feature>
<keyword evidence="2" id="KW-1133">Transmembrane helix</keyword>
<dbReference type="AlphaFoldDB" id="A0A7S1PGU3"/>
<name>A0A7S1PGU3_9EUKA</name>
<accession>A0A7S1PGU3</accession>
<proteinExistence type="predicted"/>